<gene>
    <name evidence="1" type="ORF">GCM10022210_47280</name>
</gene>
<proteinExistence type="predicted"/>
<comment type="caution">
    <text evidence="1">The sequence shown here is derived from an EMBL/GenBank/DDBJ whole genome shotgun (WGS) entry which is preliminary data.</text>
</comment>
<accession>A0ABP7QXN0</accession>
<dbReference type="EMBL" id="BAAAZC010000030">
    <property type="protein sequence ID" value="GAA3988735.1"/>
    <property type="molecule type" value="Genomic_DNA"/>
</dbReference>
<name>A0ABP7QXN0_9SPHI</name>
<evidence type="ECO:0000313" key="2">
    <source>
        <dbReference type="Proteomes" id="UP001500742"/>
    </source>
</evidence>
<dbReference type="Proteomes" id="UP001500742">
    <property type="component" value="Unassembled WGS sequence"/>
</dbReference>
<protein>
    <submittedName>
        <fullName evidence="1">Uncharacterized protein</fullName>
    </submittedName>
</protein>
<keyword evidence="2" id="KW-1185">Reference proteome</keyword>
<evidence type="ECO:0000313" key="1">
    <source>
        <dbReference type="EMBL" id="GAA3988735.1"/>
    </source>
</evidence>
<sequence length="55" mass="6352">MKATKTNTTAISKLVARFDDELMEILLEDLRNFRARNQFRKNNQQVAAQQTLKAA</sequence>
<reference evidence="2" key="1">
    <citation type="journal article" date="2019" name="Int. J. Syst. Evol. Microbiol.">
        <title>The Global Catalogue of Microorganisms (GCM) 10K type strain sequencing project: providing services to taxonomists for standard genome sequencing and annotation.</title>
        <authorList>
            <consortium name="The Broad Institute Genomics Platform"/>
            <consortium name="The Broad Institute Genome Sequencing Center for Infectious Disease"/>
            <person name="Wu L."/>
            <person name="Ma J."/>
        </authorList>
    </citation>
    <scope>NUCLEOTIDE SEQUENCE [LARGE SCALE GENOMIC DNA]</scope>
    <source>
        <strain evidence="2">JCM 16601</strain>
    </source>
</reference>
<dbReference type="RefSeq" id="WP_259092968.1">
    <property type="nucleotide sequence ID" value="NZ_BAAAZC010000030.1"/>
</dbReference>
<organism evidence="1 2">
    <name type="scientific">Mucilaginibacter dorajii</name>
    <dbReference type="NCBI Taxonomy" id="692994"/>
    <lineage>
        <taxon>Bacteria</taxon>
        <taxon>Pseudomonadati</taxon>
        <taxon>Bacteroidota</taxon>
        <taxon>Sphingobacteriia</taxon>
        <taxon>Sphingobacteriales</taxon>
        <taxon>Sphingobacteriaceae</taxon>
        <taxon>Mucilaginibacter</taxon>
    </lineage>
</organism>